<dbReference type="KEGG" id="cser:CCO03_08540"/>
<keyword evidence="2" id="KW-1185">Reference proteome</keyword>
<dbReference type="Proteomes" id="UP000196138">
    <property type="component" value="Chromosome"/>
</dbReference>
<organism evidence="1 2">
    <name type="scientific">Comamonas serinivorans</name>
    <dbReference type="NCBI Taxonomy" id="1082851"/>
    <lineage>
        <taxon>Bacteria</taxon>
        <taxon>Pseudomonadati</taxon>
        <taxon>Pseudomonadota</taxon>
        <taxon>Betaproteobacteria</taxon>
        <taxon>Burkholderiales</taxon>
        <taxon>Comamonadaceae</taxon>
        <taxon>Comamonas</taxon>
    </lineage>
</organism>
<proteinExistence type="predicted"/>
<reference evidence="1 2" key="1">
    <citation type="submission" date="2017-05" db="EMBL/GenBank/DDBJ databases">
        <authorList>
            <person name="Song R."/>
            <person name="Chenine A.L."/>
            <person name="Ruprecht R.M."/>
        </authorList>
    </citation>
    <scope>NUCLEOTIDE SEQUENCE [LARGE SCALE GENOMIC DNA]</scope>
    <source>
        <strain evidence="1 2">DSM 26136</strain>
    </source>
</reference>
<name>A0A1Y0EMA4_9BURK</name>
<accession>A0A1Y0EMA4</accession>
<dbReference type="AlphaFoldDB" id="A0A1Y0EMA4"/>
<gene>
    <name evidence="1" type="ORF">CCO03_08540</name>
</gene>
<evidence type="ECO:0000313" key="1">
    <source>
        <dbReference type="EMBL" id="ARU04716.1"/>
    </source>
</evidence>
<sequence length="102" mass="11247">MNAISLIESSALSSLDSESAYQAAFEAASELPQFNPVSDDNLGELVADDDDFAELCRLARAANGAPYEIRQQHIYALGAWIIRRAGERVDEAIDDYLRERLA</sequence>
<dbReference type="EMBL" id="CP021455">
    <property type="protein sequence ID" value="ARU04716.1"/>
    <property type="molecule type" value="Genomic_DNA"/>
</dbReference>
<protein>
    <submittedName>
        <fullName evidence="1">Uncharacterized protein</fullName>
    </submittedName>
</protein>
<dbReference type="RefSeq" id="WP_087279838.1">
    <property type="nucleotide sequence ID" value="NZ_CP021455.1"/>
</dbReference>
<evidence type="ECO:0000313" key="2">
    <source>
        <dbReference type="Proteomes" id="UP000196138"/>
    </source>
</evidence>